<comment type="caution">
    <text evidence="3">The sequence shown here is derived from an EMBL/GenBank/DDBJ whole genome shotgun (WGS) entry which is preliminary data.</text>
</comment>
<evidence type="ECO:0000256" key="1">
    <source>
        <dbReference type="SAM" id="MobiDB-lite"/>
    </source>
</evidence>
<reference evidence="3" key="1">
    <citation type="journal article" date="2014" name="Front. Microbiol.">
        <title>High frequency of phylogenetically diverse reductive dehalogenase-homologous genes in deep subseafloor sedimentary metagenomes.</title>
        <authorList>
            <person name="Kawai M."/>
            <person name="Futagami T."/>
            <person name="Toyoda A."/>
            <person name="Takaki Y."/>
            <person name="Nishi S."/>
            <person name="Hori S."/>
            <person name="Arai W."/>
            <person name="Tsubouchi T."/>
            <person name="Morono Y."/>
            <person name="Uchiyama I."/>
            <person name="Ito T."/>
            <person name="Fujiyama A."/>
            <person name="Inagaki F."/>
            <person name="Takami H."/>
        </authorList>
    </citation>
    <scope>NUCLEOTIDE SEQUENCE</scope>
    <source>
        <strain evidence="3">Expedition CK06-06</strain>
    </source>
</reference>
<protein>
    <submittedName>
        <fullName evidence="3">Uncharacterized protein</fullName>
    </submittedName>
</protein>
<evidence type="ECO:0000256" key="2">
    <source>
        <dbReference type="SAM" id="Phobius"/>
    </source>
</evidence>
<proteinExistence type="predicted"/>
<feature type="transmembrane region" description="Helical" evidence="2">
    <location>
        <begin position="14"/>
        <end position="32"/>
    </location>
</feature>
<keyword evidence="2" id="KW-0472">Membrane</keyword>
<dbReference type="EMBL" id="BARS01034133">
    <property type="protein sequence ID" value="GAG18793.1"/>
    <property type="molecule type" value="Genomic_DNA"/>
</dbReference>
<sequence>MSNEEEFKLSTERIILIVVSFLLLITVAYIAITSLAKKPTTGTLPGVATPVPVEEAQALQPTEEPTEQPAAGPEVTPTPRRLELPPTPTPFHVASEDDVRAILDLSNPDHFDYFEDTEAWFDYESDNATYYFEEGQLLGIDHQPDERYVHWSYTNRRSDNVYAEVTITNGDCIGKDSVGFIIRAQEDRAPSGYALEVSCDGAWRFRRHRGTK</sequence>
<feature type="region of interest" description="Disordered" evidence="1">
    <location>
        <begin position="57"/>
        <end position="88"/>
    </location>
</feature>
<name>X0W2C3_9ZZZZ</name>
<gene>
    <name evidence="3" type="ORF">S01H1_52777</name>
</gene>
<evidence type="ECO:0000313" key="3">
    <source>
        <dbReference type="EMBL" id="GAG18793.1"/>
    </source>
</evidence>
<dbReference type="AlphaFoldDB" id="X0W2C3"/>
<feature type="non-terminal residue" evidence="3">
    <location>
        <position position="212"/>
    </location>
</feature>
<organism evidence="3">
    <name type="scientific">marine sediment metagenome</name>
    <dbReference type="NCBI Taxonomy" id="412755"/>
    <lineage>
        <taxon>unclassified sequences</taxon>
        <taxon>metagenomes</taxon>
        <taxon>ecological metagenomes</taxon>
    </lineage>
</organism>
<keyword evidence="2" id="KW-0812">Transmembrane</keyword>
<keyword evidence="2" id="KW-1133">Transmembrane helix</keyword>
<accession>X0W2C3</accession>